<dbReference type="AlphaFoldDB" id="A0A449BD49"/>
<dbReference type="STRING" id="1278311.GCA_000428705_01186"/>
<reference evidence="4 5" key="1">
    <citation type="submission" date="2019-01" db="EMBL/GenBank/DDBJ databases">
        <authorList>
            <consortium name="Pathogen Informatics"/>
        </authorList>
    </citation>
    <scope>NUCLEOTIDE SEQUENCE [LARGE SCALE GENOMIC DNA]</scope>
    <source>
        <strain evidence="4 5">NCTC10138</strain>
    </source>
</reference>
<dbReference type="InterPro" id="IPR050491">
    <property type="entry name" value="AmpC-like"/>
</dbReference>
<accession>A0A449BD49</accession>
<protein>
    <submittedName>
        <fullName evidence="4">Ribosomal-protein-alanine N-acetyltransferase</fullName>
    </submittedName>
</protein>
<dbReference type="OrthoDB" id="9793489at2"/>
<evidence type="ECO:0000256" key="2">
    <source>
        <dbReference type="ARBA" id="ARBA00023136"/>
    </source>
</evidence>
<keyword evidence="4" id="KW-0808">Transferase</keyword>
<proteinExistence type="predicted"/>
<dbReference type="InterPro" id="IPR012338">
    <property type="entry name" value="Beta-lactam/transpept-like"/>
</dbReference>
<comment type="subcellular location">
    <subcellularLocation>
        <location evidence="1">Membrane</location>
    </subcellularLocation>
</comment>
<keyword evidence="5" id="KW-1185">Reference proteome</keyword>
<dbReference type="PANTHER" id="PTHR46825">
    <property type="entry name" value="D-ALANYL-D-ALANINE-CARBOXYPEPTIDASE/ENDOPEPTIDASE AMPH"/>
    <property type="match status" value="1"/>
</dbReference>
<dbReference type="Gene3D" id="3.40.710.10">
    <property type="entry name" value="DD-peptidase/beta-lactamase superfamily"/>
    <property type="match status" value="1"/>
</dbReference>
<dbReference type="Pfam" id="PF00583">
    <property type="entry name" value="Acetyltransf_1"/>
    <property type="match status" value="1"/>
</dbReference>
<dbReference type="PANTHER" id="PTHR46825:SF11">
    <property type="entry name" value="PENICILLIN-BINDING PROTEIN 4"/>
    <property type="match status" value="1"/>
</dbReference>
<dbReference type="Pfam" id="PF00144">
    <property type="entry name" value="Beta-lactamase"/>
    <property type="match status" value="1"/>
</dbReference>
<evidence type="ECO:0000313" key="5">
    <source>
        <dbReference type="Proteomes" id="UP000289841"/>
    </source>
</evidence>
<dbReference type="PROSITE" id="PS51186">
    <property type="entry name" value="GNAT"/>
    <property type="match status" value="1"/>
</dbReference>
<dbReference type="Gene3D" id="3.40.630.30">
    <property type="match status" value="1"/>
</dbReference>
<sequence length="482" mass="57213">MNSKFQKLINKYKPSGSYFVYKDEKLVFNEYFGYQDIEEKIKFNDQTLIRFSIYNNLIVMVSMMQLYEKKQFKFSDKISKYIPEYKEGNKITIKQLLQHQSLIIDFFSGHIMKEYIKTSSYNQMSFVDKARFEILNSTKDYKANEVIDIINQYELNKKPGSEFEFTKTTPLLVSILVERISKTSYEEYVFENIIKPLDLEIHTKSINEASDYDQTDDTKCFKVNISNESKKYYLLETKEYIKIFNGIIKNKIITKESWKIMTTFKEDVGIGVYGNEEIELSLGFGKHSISAIYNPKLELMVIFASNYEGDYILEHGSWFYFESEAKDLITNNYIYPNNPYIEKFNDKNRYDFYDIMIKEEQEKYVPNVYKCIAYSYKKKDNYNYVLKDYGVPIGMFTLVMNKKNKLFEIRFFQIDKLYQNRGYGKIMLEKAIEILKQQGAKKLEIGLVAENIPAYKTYKSLGFLETDVSSDFIMLEYEVSYD</sequence>
<dbReference type="InterPro" id="IPR016181">
    <property type="entry name" value="Acyl_CoA_acyltransferase"/>
</dbReference>
<dbReference type="InterPro" id="IPR001466">
    <property type="entry name" value="Beta-lactam-related"/>
</dbReference>
<organism evidence="4 5">
    <name type="scientific">Haploplasma axanthum</name>
    <name type="common">Acholeplasma axanthum</name>
    <dbReference type="NCBI Taxonomy" id="29552"/>
    <lineage>
        <taxon>Bacteria</taxon>
        <taxon>Bacillati</taxon>
        <taxon>Mycoplasmatota</taxon>
        <taxon>Mollicutes</taxon>
        <taxon>Acholeplasmatales</taxon>
        <taxon>Acholeplasmataceae</taxon>
        <taxon>Haploplasma</taxon>
    </lineage>
</organism>
<dbReference type="SUPFAM" id="SSF55729">
    <property type="entry name" value="Acyl-CoA N-acyltransferases (Nat)"/>
    <property type="match status" value="1"/>
</dbReference>
<dbReference type="InterPro" id="IPR000182">
    <property type="entry name" value="GNAT_dom"/>
</dbReference>
<dbReference type="SUPFAM" id="SSF56601">
    <property type="entry name" value="beta-lactamase/transpeptidase-like"/>
    <property type="match status" value="1"/>
</dbReference>
<evidence type="ECO:0000313" key="4">
    <source>
        <dbReference type="EMBL" id="VEU80391.1"/>
    </source>
</evidence>
<dbReference type="KEGG" id="aaxa:NCTC10138_00760"/>
<gene>
    <name evidence="4" type="primary">fmtA</name>
    <name evidence="4" type="ORF">NCTC10138_00760</name>
</gene>
<keyword evidence="2" id="KW-0472">Membrane</keyword>
<evidence type="ECO:0000256" key="1">
    <source>
        <dbReference type="ARBA" id="ARBA00004370"/>
    </source>
</evidence>
<name>A0A449BD49_HAPAX</name>
<feature type="domain" description="N-acetyltransferase" evidence="3">
    <location>
        <begin position="339"/>
        <end position="482"/>
    </location>
</feature>
<dbReference type="GO" id="GO:0016020">
    <property type="term" value="C:membrane"/>
    <property type="evidence" value="ECO:0007669"/>
    <property type="project" value="UniProtKB-SubCell"/>
</dbReference>
<dbReference type="Proteomes" id="UP000289841">
    <property type="component" value="Chromosome"/>
</dbReference>
<dbReference type="EMBL" id="LR215048">
    <property type="protein sequence ID" value="VEU80391.1"/>
    <property type="molecule type" value="Genomic_DNA"/>
</dbReference>
<dbReference type="RefSeq" id="WP_026391198.1">
    <property type="nucleotide sequence ID" value="NZ_LR215048.1"/>
</dbReference>
<dbReference type="GO" id="GO:0016747">
    <property type="term" value="F:acyltransferase activity, transferring groups other than amino-acyl groups"/>
    <property type="evidence" value="ECO:0007669"/>
    <property type="project" value="InterPro"/>
</dbReference>
<dbReference type="CDD" id="cd04301">
    <property type="entry name" value="NAT_SF"/>
    <property type="match status" value="1"/>
</dbReference>
<evidence type="ECO:0000259" key="3">
    <source>
        <dbReference type="PROSITE" id="PS51186"/>
    </source>
</evidence>